<dbReference type="AlphaFoldDB" id="A0A0S2KKB6"/>
<reference evidence="2" key="1">
    <citation type="submission" date="2015-11" db="EMBL/GenBank/DDBJ databases">
        <authorList>
            <person name="Holder M.E."/>
            <person name="Ajami N.J."/>
            <person name="Petrosino J.F."/>
        </authorList>
    </citation>
    <scope>NUCLEOTIDE SEQUENCE [LARGE SCALE GENOMIC DNA]</scope>
    <source>
        <strain evidence="2">F0113</strain>
    </source>
</reference>
<sequence length="62" mass="6788">MKTKNKVGYIPPKCKIIQAETENFICTTITPHMQASGEEGWDPATGHTGGDMYIGEYESIAP</sequence>
<name>A0A0S2KKB6_9BACT</name>
<organism evidence="1 2">
    <name type="scientific">Hoylesella enoeca</name>
    <dbReference type="NCBI Taxonomy" id="76123"/>
    <lineage>
        <taxon>Bacteria</taxon>
        <taxon>Pseudomonadati</taxon>
        <taxon>Bacteroidota</taxon>
        <taxon>Bacteroidia</taxon>
        <taxon>Bacteroidales</taxon>
        <taxon>Prevotellaceae</taxon>
        <taxon>Hoylesella</taxon>
    </lineage>
</organism>
<dbReference type="OrthoDB" id="9985476at2"/>
<dbReference type="RefSeq" id="WP_025065530.1">
    <property type="nucleotide sequence ID" value="NZ_CP013195.1"/>
</dbReference>
<dbReference type="KEGG" id="peo:AS203_05185"/>
<proteinExistence type="predicted"/>
<accession>A0A0S2KKB6</accession>
<dbReference type="Proteomes" id="UP000056252">
    <property type="component" value="Chromosome"/>
</dbReference>
<evidence type="ECO:0000313" key="1">
    <source>
        <dbReference type="EMBL" id="ALO48547.1"/>
    </source>
</evidence>
<dbReference type="EMBL" id="CP013195">
    <property type="protein sequence ID" value="ALO48547.1"/>
    <property type="molecule type" value="Genomic_DNA"/>
</dbReference>
<evidence type="ECO:0000313" key="2">
    <source>
        <dbReference type="Proteomes" id="UP000056252"/>
    </source>
</evidence>
<keyword evidence="2" id="KW-1185">Reference proteome</keyword>
<protein>
    <submittedName>
        <fullName evidence="1">Uncharacterized protein</fullName>
    </submittedName>
</protein>
<gene>
    <name evidence="1" type="ORF">AS203_05185</name>
</gene>